<dbReference type="Gene3D" id="2.60.40.1890">
    <property type="entry name" value="PCu(A)C copper chaperone"/>
    <property type="match status" value="1"/>
</dbReference>
<sequence length="147" mass="15534">MNRSVVTTLLPGLLFAASMPAVAGDCLPKVEGAWIRMPPVAMPMMAGFARIENPCSSPAAVVGAESLAFADVSLHETRQEAGISRMREVERLPVAPGKAVELKPGGLHLMLHGPYQPLAAGEKTVITLKLADGRALPVQFEVRKSAP</sequence>
<dbReference type="AlphaFoldDB" id="A0A7G9TBN0"/>
<dbReference type="InterPro" id="IPR007410">
    <property type="entry name" value="LpqE-like"/>
</dbReference>
<name>A0A7G9TBN0_PSEMX</name>
<accession>A0A7G9TBN0</accession>
<dbReference type="EMBL" id="CP060731">
    <property type="protein sequence ID" value="QNN77505.1"/>
    <property type="molecule type" value="Genomic_DNA"/>
</dbReference>
<dbReference type="InterPro" id="IPR036182">
    <property type="entry name" value="PCuAC_sf"/>
</dbReference>
<proteinExistence type="predicted"/>
<evidence type="ECO:0000313" key="3">
    <source>
        <dbReference type="Proteomes" id="UP000515838"/>
    </source>
</evidence>
<evidence type="ECO:0000256" key="1">
    <source>
        <dbReference type="SAM" id="SignalP"/>
    </source>
</evidence>
<dbReference type="Pfam" id="PF04314">
    <property type="entry name" value="PCuAC"/>
    <property type="match status" value="1"/>
</dbReference>
<dbReference type="InterPro" id="IPR058248">
    <property type="entry name" value="Lxx211020-like"/>
</dbReference>
<dbReference type="Proteomes" id="UP000515838">
    <property type="component" value="Chromosome"/>
</dbReference>
<protein>
    <submittedName>
        <fullName evidence="2">Copper chaperone PCu(A)C</fullName>
    </submittedName>
</protein>
<gene>
    <name evidence="2" type="ORF">IAE60_16600</name>
</gene>
<dbReference type="PANTHER" id="PTHR36302:SF1">
    <property type="entry name" value="COPPER CHAPERONE PCU(A)C"/>
    <property type="match status" value="1"/>
</dbReference>
<dbReference type="GeneID" id="81472609"/>
<keyword evidence="1" id="KW-0732">Signal</keyword>
<feature type="signal peptide" evidence="1">
    <location>
        <begin position="1"/>
        <end position="23"/>
    </location>
</feature>
<dbReference type="SUPFAM" id="SSF110087">
    <property type="entry name" value="DR1885-like metal-binding protein"/>
    <property type="match status" value="1"/>
</dbReference>
<organism evidence="2 3">
    <name type="scientific">Pseudoxanthomonas mexicana</name>
    <dbReference type="NCBI Taxonomy" id="128785"/>
    <lineage>
        <taxon>Bacteria</taxon>
        <taxon>Pseudomonadati</taxon>
        <taxon>Pseudomonadota</taxon>
        <taxon>Gammaproteobacteria</taxon>
        <taxon>Lysobacterales</taxon>
        <taxon>Lysobacteraceae</taxon>
        <taxon>Pseudoxanthomonas</taxon>
    </lineage>
</organism>
<reference evidence="2 3" key="1">
    <citation type="submission" date="2020-08" db="EMBL/GenBank/DDBJ databases">
        <title>Streptomycin Non-resistant strain, P. mexicana.</title>
        <authorList>
            <person name="Ganesh-Kumar S."/>
            <person name="Zhe T."/>
            <person name="Yu Z."/>
            <person name="Min Y."/>
        </authorList>
    </citation>
    <scope>NUCLEOTIDE SEQUENCE [LARGE SCALE GENOMIC DNA]</scope>
    <source>
        <strain evidence="2 3">GTZY2</strain>
    </source>
</reference>
<evidence type="ECO:0000313" key="2">
    <source>
        <dbReference type="EMBL" id="QNN77505.1"/>
    </source>
</evidence>
<feature type="chain" id="PRO_5028950714" evidence="1">
    <location>
        <begin position="24"/>
        <end position="147"/>
    </location>
</feature>
<dbReference type="RefSeq" id="WP_187573082.1">
    <property type="nucleotide sequence ID" value="NZ_CP060731.1"/>
</dbReference>
<dbReference type="PANTHER" id="PTHR36302">
    <property type="entry name" value="BLR7088 PROTEIN"/>
    <property type="match status" value="1"/>
</dbReference>